<dbReference type="AlphaFoldDB" id="A0A3B3QQ56"/>
<dbReference type="Proteomes" id="UP000261540">
    <property type="component" value="Unplaced"/>
</dbReference>
<sequence length="161" mass="18611">MASHLELRFEEDPQLTEVMRLRVQSLQQRGQKRQDGERLLRPQESVYRLDFPEQKLRFARWGVRLLAPGRLSVVGTSQHWTPDLTPLMTRQLLEPVGLFWRSPGDADGAAVKCFEADTQEFGERIAELAKIRRVMFFLFGFEDGADPTNIDCSITFKRTSK</sequence>
<accession>A0A3B3QQ56</accession>
<reference evidence="1" key="2">
    <citation type="submission" date="2025-09" db="UniProtKB">
        <authorList>
            <consortium name="Ensembl"/>
        </authorList>
    </citation>
    <scope>IDENTIFICATION</scope>
</reference>
<dbReference type="PANTHER" id="PTHR15357:SF0">
    <property type="entry name" value="OLFACTORY MARKER PROTEIN"/>
    <property type="match status" value="1"/>
</dbReference>
<dbReference type="PANTHER" id="PTHR15357">
    <property type="entry name" value="OLFACTORY MARKER PROTEIN"/>
    <property type="match status" value="1"/>
</dbReference>
<reference evidence="1" key="1">
    <citation type="submission" date="2025-08" db="UniProtKB">
        <authorList>
            <consortium name="Ensembl"/>
        </authorList>
    </citation>
    <scope>IDENTIFICATION</scope>
</reference>
<keyword evidence="2" id="KW-1185">Reference proteome</keyword>
<proteinExistence type="predicted"/>
<dbReference type="Pfam" id="PF06554">
    <property type="entry name" value="Olfactory_mark"/>
    <property type="match status" value="1"/>
</dbReference>
<dbReference type="SUPFAM" id="SSF63697">
    <property type="entry name" value="Olfactory marker protein"/>
    <property type="match status" value="1"/>
</dbReference>
<dbReference type="InterPro" id="IPR009103">
    <property type="entry name" value="Olfactory_marker"/>
</dbReference>
<dbReference type="Gene3D" id="2.60.120.390">
    <property type="entry name" value="Olfactory marker"/>
    <property type="match status" value="1"/>
</dbReference>
<dbReference type="Ensembl" id="ENSPKIT00000032349.1">
    <property type="protein sequence ID" value="ENSPKIP00000008273.1"/>
    <property type="gene ID" value="ENSPKIG00000023839.1"/>
</dbReference>
<organism evidence="1 2">
    <name type="scientific">Paramormyrops kingsleyae</name>
    <dbReference type="NCBI Taxonomy" id="1676925"/>
    <lineage>
        <taxon>Eukaryota</taxon>
        <taxon>Metazoa</taxon>
        <taxon>Chordata</taxon>
        <taxon>Craniata</taxon>
        <taxon>Vertebrata</taxon>
        <taxon>Euteleostomi</taxon>
        <taxon>Actinopterygii</taxon>
        <taxon>Neopterygii</taxon>
        <taxon>Teleostei</taxon>
        <taxon>Osteoglossocephala</taxon>
        <taxon>Osteoglossomorpha</taxon>
        <taxon>Osteoglossiformes</taxon>
        <taxon>Mormyridae</taxon>
        <taxon>Paramormyrops</taxon>
    </lineage>
</organism>
<protein>
    <submittedName>
        <fullName evidence="1">Olfactory marker protein b</fullName>
    </submittedName>
</protein>
<dbReference type="GO" id="GO:0007165">
    <property type="term" value="P:signal transduction"/>
    <property type="evidence" value="ECO:0007669"/>
    <property type="project" value="InterPro"/>
</dbReference>
<dbReference type="InterPro" id="IPR036727">
    <property type="entry name" value="Olfactory_marker_sf"/>
</dbReference>
<evidence type="ECO:0000313" key="1">
    <source>
        <dbReference type="Ensembl" id="ENSPKIP00000008273.1"/>
    </source>
</evidence>
<dbReference type="STRING" id="1676925.ENSPKIP00000008273"/>
<evidence type="ECO:0000313" key="2">
    <source>
        <dbReference type="Proteomes" id="UP000261540"/>
    </source>
</evidence>
<name>A0A3B3QQ56_9TELE</name>
<dbReference type="GeneTree" id="ENSGT00390000009497"/>
<dbReference type="GO" id="GO:0007608">
    <property type="term" value="P:sensory perception of smell"/>
    <property type="evidence" value="ECO:0007669"/>
    <property type="project" value="InterPro"/>
</dbReference>